<dbReference type="AlphaFoldDB" id="A0A1H8HE90"/>
<reference evidence="2 3" key="1">
    <citation type="submission" date="2016-10" db="EMBL/GenBank/DDBJ databases">
        <authorList>
            <person name="de Groot N.N."/>
        </authorList>
    </citation>
    <scope>NUCLEOTIDE SEQUENCE [LARGE SCALE GENOMIC DNA]</scope>
    <source>
        <strain evidence="2 3">DSM 15123</strain>
    </source>
</reference>
<sequence length="249" mass="26364">MGTFSTGSLGRMHRQRKQWLAAAALAALPLAAAAQGVSAGAAYVPSNVAQLSAEGSVEVQQDVLRLVLSTTRQGSDAQAVQNQLKQAVDAALKVAQAQARPDAMDVHTGNFSLYPSHDRNGKISQWQGSAEVVLSGKDMARISSTAGRITSMTVANAGFDISKELRRDSEMQAQKLAIDAFRDKAQSITRSFGFSSYTLREVSINSEGGYGAPRMMAMKASADMESAPVPVAPGKSTVRMVVNGSVQMR</sequence>
<organism evidence="2 3">
    <name type="scientific">Brachymonas denitrificans DSM 15123</name>
    <dbReference type="NCBI Taxonomy" id="1121117"/>
    <lineage>
        <taxon>Bacteria</taxon>
        <taxon>Pseudomonadati</taxon>
        <taxon>Pseudomonadota</taxon>
        <taxon>Betaproteobacteria</taxon>
        <taxon>Burkholderiales</taxon>
        <taxon>Comamonadaceae</taxon>
        <taxon>Brachymonas</taxon>
    </lineage>
</organism>
<evidence type="ECO:0000313" key="3">
    <source>
        <dbReference type="Proteomes" id="UP000199531"/>
    </source>
</evidence>
<dbReference type="Pfam" id="PF04402">
    <property type="entry name" value="SIMPL"/>
    <property type="match status" value="1"/>
</dbReference>
<protein>
    <submittedName>
        <fullName evidence="2">Predicted secreted protein</fullName>
    </submittedName>
</protein>
<evidence type="ECO:0000313" key="2">
    <source>
        <dbReference type="EMBL" id="SEN54400.1"/>
    </source>
</evidence>
<dbReference type="PANTHER" id="PTHR34387">
    <property type="entry name" value="SLR1258 PROTEIN"/>
    <property type="match status" value="1"/>
</dbReference>
<dbReference type="InterPro" id="IPR007497">
    <property type="entry name" value="SIMPL/DUF541"/>
</dbReference>
<feature type="chain" id="PRO_5011691865" evidence="1">
    <location>
        <begin position="35"/>
        <end position="249"/>
    </location>
</feature>
<keyword evidence="1" id="KW-0732">Signal</keyword>
<evidence type="ECO:0000256" key="1">
    <source>
        <dbReference type="SAM" id="SignalP"/>
    </source>
</evidence>
<feature type="signal peptide" evidence="1">
    <location>
        <begin position="1"/>
        <end position="34"/>
    </location>
</feature>
<dbReference type="GO" id="GO:0006974">
    <property type="term" value="P:DNA damage response"/>
    <property type="evidence" value="ECO:0007669"/>
    <property type="project" value="TreeGrafter"/>
</dbReference>
<dbReference type="Gene3D" id="3.30.70.2970">
    <property type="entry name" value="Protein of unknown function (DUF541), domain 2"/>
    <property type="match status" value="1"/>
</dbReference>
<dbReference type="InterPro" id="IPR052022">
    <property type="entry name" value="26kDa_periplasmic_antigen"/>
</dbReference>
<proteinExistence type="predicted"/>
<keyword evidence="3" id="KW-1185">Reference proteome</keyword>
<dbReference type="RefSeq" id="WP_234970067.1">
    <property type="nucleotide sequence ID" value="NZ_FOCW01000002.1"/>
</dbReference>
<dbReference type="EMBL" id="FOCW01000002">
    <property type="protein sequence ID" value="SEN54400.1"/>
    <property type="molecule type" value="Genomic_DNA"/>
</dbReference>
<accession>A0A1H8HE90</accession>
<dbReference type="Gene3D" id="3.30.110.170">
    <property type="entry name" value="Protein of unknown function (DUF541), domain 1"/>
    <property type="match status" value="1"/>
</dbReference>
<dbReference type="STRING" id="1121117.SAMN02745977_01524"/>
<gene>
    <name evidence="2" type="ORF">SAMN02745977_01524</name>
</gene>
<dbReference type="PANTHER" id="PTHR34387:SF1">
    <property type="entry name" value="PERIPLASMIC IMMUNOGENIC PROTEIN"/>
    <property type="match status" value="1"/>
</dbReference>
<name>A0A1H8HE90_9BURK</name>
<dbReference type="Proteomes" id="UP000199531">
    <property type="component" value="Unassembled WGS sequence"/>
</dbReference>